<evidence type="ECO:0000313" key="1">
    <source>
        <dbReference type="EMBL" id="MBO1322593.1"/>
    </source>
</evidence>
<dbReference type="Pfam" id="PF06578">
    <property type="entry name" value="YscK"/>
    <property type="match status" value="1"/>
</dbReference>
<sequence>MHKTYLGYLLKKGDTELLPLIHEFNTLPTRYMHRSWLEGVVDAGLFERLQSHPAAERKLAKHMLAHYGLADDFCYNFEASSRRLALFAPENLIQSAKLAGIALNAPKIQKVILKHEVLAMRRDLGDDGYQFALKKASFLLGNLEFPVPRQTDDQTLAEYTDACGKHLLNACFYGEPTSVIQRLQFKFPKGEGLDLDPSQRVSDKQRAWRNLKKESAWRIIKKILTHEVNPQWAPLLG</sequence>
<protein>
    <submittedName>
        <fullName evidence="1">SctK family type III secretion system sorting platform protein</fullName>
    </submittedName>
</protein>
<dbReference type="EMBL" id="JAFREP010000039">
    <property type="protein sequence ID" value="MBO1322593.1"/>
    <property type="molecule type" value="Genomic_DNA"/>
</dbReference>
<proteinExistence type="predicted"/>
<dbReference type="Proteomes" id="UP000664417">
    <property type="component" value="Unassembled WGS sequence"/>
</dbReference>
<accession>A0A8J7U5I3</accession>
<name>A0A8J7U5I3_9BACT</name>
<dbReference type="AlphaFoldDB" id="A0A8J7U5I3"/>
<comment type="caution">
    <text evidence="1">The sequence shown here is derived from an EMBL/GenBank/DDBJ whole genome shotgun (WGS) entry which is preliminary data.</text>
</comment>
<dbReference type="RefSeq" id="WP_207862566.1">
    <property type="nucleotide sequence ID" value="NZ_JAFREP010000039.1"/>
</dbReference>
<gene>
    <name evidence="1" type="ORF">J3U88_29235</name>
</gene>
<reference evidence="1" key="1">
    <citation type="submission" date="2021-03" db="EMBL/GenBank/DDBJ databases">
        <authorList>
            <person name="Wang G."/>
        </authorList>
    </citation>
    <scope>NUCLEOTIDE SEQUENCE</scope>
    <source>
        <strain evidence="1">KCTC 12899</strain>
    </source>
</reference>
<keyword evidence="2" id="KW-1185">Reference proteome</keyword>
<dbReference type="InterPro" id="IPR009510">
    <property type="entry name" value="T3SS_K"/>
</dbReference>
<evidence type="ECO:0000313" key="2">
    <source>
        <dbReference type="Proteomes" id="UP000664417"/>
    </source>
</evidence>
<organism evidence="1 2">
    <name type="scientific">Acanthopleuribacter pedis</name>
    <dbReference type="NCBI Taxonomy" id="442870"/>
    <lineage>
        <taxon>Bacteria</taxon>
        <taxon>Pseudomonadati</taxon>
        <taxon>Acidobacteriota</taxon>
        <taxon>Holophagae</taxon>
        <taxon>Acanthopleuribacterales</taxon>
        <taxon>Acanthopleuribacteraceae</taxon>
        <taxon>Acanthopleuribacter</taxon>
    </lineage>
</organism>